<gene>
    <name evidence="12" type="primary">LOC110744530</name>
</gene>
<evidence type="ECO:0000313" key="12">
    <source>
        <dbReference type="RefSeq" id="XP_021800212.1"/>
    </source>
</evidence>
<dbReference type="Proteomes" id="UP000515124">
    <property type="component" value="Unplaced"/>
</dbReference>
<dbReference type="GO" id="GO:0004674">
    <property type="term" value="F:protein serine/threonine kinase activity"/>
    <property type="evidence" value="ECO:0007669"/>
    <property type="project" value="UniProtKB-KW"/>
</dbReference>
<comment type="catalytic activity">
    <reaction evidence="9">
        <text>L-seryl-[protein] + ATP = O-phospho-L-seryl-[protein] + ADP + H(+)</text>
        <dbReference type="Rhea" id="RHEA:17989"/>
        <dbReference type="Rhea" id="RHEA-COMP:9863"/>
        <dbReference type="Rhea" id="RHEA-COMP:11604"/>
        <dbReference type="ChEBI" id="CHEBI:15378"/>
        <dbReference type="ChEBI" id="CHEBI:29999"/>
        <dbReference type="ChEBI" id="CHEBI:30616"/>
        <dbReference type="ChEBI" id="CHEBI:83421"/>
        <dbReference type="ChEBI" id="CHEBI:456216"/>
        <dbReference type="EC" id="2.7.11.1"/>
    </reaction>
</comment>
<dbReference type="GeneID" id="110744530"/>
<dbReference type="SUPFAM" id="SSF56112">
    <property type="entry name" value="Protein kinase-like (PK-like)"/>
    <property type="match status" value="1"/>
</dbReference>
<dbReference type="RefSeq" id="XP_021800212.1">
    <property type="nucleotide sequence ID" value="XM_021944520.1"/>
</dbReference>
<evidence type="ECO:0000313" key="11">
    <source>
        <dbReference type="Proteomes" id="UP000515124"/>
    </source>
</evidence>
<evidence type="ECO:0000256" key="3">
    <source>
        <dbReference type="ARBA" id="ARBA00022527"/>
    </source>
</evidence>
<keyword evidence="7" id="KW-0067">ATP-binding</keyword>
<evidence type="ECO:0000256" key="6">
    <source>
        <dbReference type="ARBA" id="ARBA00022777"/>
    </source>
</evidence>
<dbReference type="GO" id="GO:0016020">
    <property type="term" value="C:membrane"/>
    <property type="evidence" value="ECO:0007669"/>
    <property type="project" value="UniProtKB-SubCell"/>
</dbReference>
<evidence type="ECO:0000256" key="4">
    <source>
        <dbReference type="ARBA" id="ARBA00022679"/>
    </source>
</evidence>
<proteinExistence type="predicted"/>
<keyword evidence="4" id="KW-0808">Transferase</keyword>
<dbReference type="Pfam" id="PF00069">
    <property type="entry name" value="Pkinase"/>
    <property type="match status" value="1"/>
</dbReference>
<protein>
    <recommendedName>
        <fullName evidence="2">non-specific serine/threonine protein kinase</fullName>
        <ecNumber evidence="2">2.7.11.1</ecNumber>
    </recommendedName>
</protein>
<keyword evidence="6" id="KW-0418">Kinase</keyword>
<keyword evidence="3" id="KW-0723">Serine/threonine-protein kinase</keyword>
<evidence type="ECO:0000256" key="8">
    <source>
        <dbReference type="ARBA" id="ARBA00047899"/>
    </source>
</evidence>
<name>A0A6P5RBT0_PRUAV</name>
<evidence type="ECO:0000256" key="1">
    <source>
        <dbReference type="ARBA" id="ARBA00004479"/>
    </source>
</evidence>
<dbReference type="InterPro" id="IPR011009">
    <property type="entry name" value="Kinase-like_dom_sf"/>
</dbReference>
<evidence type="ECO:0000256" key="9">
    <source>
        <dbReference type="ARBA" id="ARBA00048679"/>
    </source>
</evidence>
<organism evidence="11 12">
    <name type="scientific">Prunus avium</name>
    <name type="common">Cherry</name>
    <name type="synonym">Cerasus avium</name>
    <dbReference type="NCBI Taxonomy" id="42229"/>
    <lineage>
        <taxon>Eukaryota</taxon>
        <taxon>Viridiplantae</taxon>
        <taxon>Streptophyta</taxon>
        <taxon>Embryophyta</taxon>
        <taxon>Tracheophyta</taxon>
        <taxon>Spermatophyta</taxon>
        <taxon>Magnoliopsida</taxon>
        <taxon>eudicotyledons</taxon>
        <taxon>Gunneridae</taxon>
        <taxon>Pentapetalae</taxon>
        <taxon>rosids</taxon>
        <taxon>fabids</taxon>
        <taxon>Rosales</taxon>
        <taxon>Rosaceae</taxon>
        <taxon>Amygdaloideae</taxon>
        <taxon>Amygdaleae</taxon>
        <taxon>Prunus</taxon>
    </lineage>
</organism>
<evidence type="ECO:0000259" key="10">
    <source>
        <dbReference type="PROSITE" id="PS50011"/>
    </source>
</evidence>
<keyword evidence="5" id="KW-0547">Nucleotide-binding</keyword>
<comment type="catalytic activity">
    <reaction evidence="8">
        <text>L-threonyl-[protein] + ATP = O-phospho-L-threonyl-[protein] + ADP + H(+)</text>
        <dbReference type="Rhea" id="RHEA:46608"/>
        <dbReference type="Rhea" id="RHEA-COMP:11060"/>
        <dbReference type="Rhea" id="RHEA-COMP:11605"/>
        <dbReference type="ChEBI" id="CHEBI:15378"/>
        <dbReference type="ChEBI" id="CHEBI:30013"/>
        <dbReference type="ChEBI" id="CHEBI:30616"/>
        <dbReference type="ChEBI" id="CHEBI:61977"/>
        <dbReference type="ChEBI" id="CHEBI:456216"/>
        <dbReference type="EC" id="2.7.11.1"/>
    </reaction>
</comment>
<evidence type="ECO:0000256" key="7">
    <source>
        <dbReference type="ARBA" id="ARBA00022840"/>
    </source>
</evidence>
<reference evidence="12" key="1">
    <citation type="submission" date="2025-08" db="UniProtKB">
        <authorList>
            <consortium name="RefSeq"/>
        </authorList>
    </citation>
    <scope>IDENTIFICATION</scope>
</reference>
<accession>A0A6P5RBT0</accession>
<evidence type="ECO:0000256" key="5">
    <source>
        <dbReference type="ARBA" id="ARBA00022741"/>
    </source>
</evidence>
<dbReference type="InterPro" id="IPR000719">
    <property type="entry name" value="Prot_kinase_dom"/>
</dbReference>
<feature type="domain" description="Protein kinase" evidence="10">
    <location>
        <begin position="1"/>
        <end position="142"/>
    </location>
</feature>
<dbReference type="KEGG" id="pavi:110744530"/>
<dbReference type="AlphaFoldDB" id="A0A6P5RBT0"/>
<dbReference type="Gene3D" id="1.10.510.10">
    <property type="entry name" value="Transferase(Phosphotransferase) domain 1"/>
    <property type="match status" value="1"/>
</dbReference>
<dbReference type="PANTHER" id="PTHR48006">
    <property type="entry name" value="LEUCINE-RICH REPEAT-CONTAINING PROTEIN DDB_G0281931-RELATED"/>
    <property type="match status" value="1"/>
</dbReference>
<dbReference type="PANTHER" id="PTHR48006:SF102">
    <property type="entry name" value="LEUCINE-RICH REPEAT-CONTAINING PROTEIN DDB_G0281931-RELATED"/>
    <property type="match status" value="1"/>
</dbReference>
<keyword evidence="11" id="KW-1185">Reference proteome</keyword>
<dbReference type="EC" id="2.7.11.1" evidence="2"/>
<dbReference type="InterPro" id="IPR051824">
    <property type="entry name" value="LRR_Rcpt-Like_S/T_Kinase"/>
</dbReference>
<dbReference type="PROSITE" id="PS50011">
    <property type="entry name" value="PROTEIN_KINASE_DOM"/>
    <property type="match status" value="1"/>
</dbReference>
<evidence type="ECO:0000256" key="2">
    <source>
        <dbReference type="ARBA" id="ARBA00012513"/>
    </source>
</evidence>
<comment type="subcellular location">
    <subcellularLocation>
        <location evidence="1">Membrane</location>
        <topology evidence="1">Single-pass type I membrane protein</topology>
    </subcellularLocation>
</comment>
<sequence length="142" mass="16489">MIGSGRSRKVYRVPVNRTCDVIAVKKIWKDKNLEEKLEKEFLAEVKILSSIRHANIVKLMCCISKDNSKLLVYEYSDKRSLDRWLHKRNRPSNLSRLVQPHMLDWPKRLYIRGCSSGPLLYASLQCATSCAFGYIYVVAHKC</sequence>
<dbReference type="GO" id="GO:0005524">
    <property type="term" value="F:ATP binding"/>
    <property type="evidence" value="ECO:0007669"/>
    <property type="project" value="UniProtKB-KW"/>
</dbReference>